<dbReference type="STRING" id="1314790.A0A1Y1XZV4"/>
<dbReference type="InterPro" id="IPR012340">
    <property type="entry name" value="NA-bd_OB-fold"/>
</dbReference>
<dbReference type="PANTHER" id="PTHR31306:SF4">
    <property type="entry name" value="ALPHA-1,2-GALACTOSYLTRANSFERASE"/>
    <property type="match status" value="1"/>
</dbReference>
<keyword evidence="8" id="KW-1185">Reference proteome</keyword>
<dbReference type="OrthoDB" id="407658at2759"/>
<reference evidence="7 8" key="1">
    <citation type="submission" date="2016-07" db="EMBL/GenBank/DDBJ databases">
        <title>Pervasive Adenine N6-methylation of Active Genes in Fungi.</title>
        <authorList>
            <consortium name="DOE Joint Genome Institute"/>
            <person name="Mondo S.J."/>
            <person name="Dannebaum R.O."/>
            <person name="Kuo R.C."/>
            <person name="Labutti K."/>
            <person name="Haridas S."/>
            <person name="Kuo A."/>
            <person name="Salamov A."/>
            <person name="Ahrendt S.R."/>
            <person name="Lipzen A."/>
            <person name="Sullivan W."/>
            <person name="Andreopoulos W.B."/>
            <person name="Clum A."/>
            <person name="Lindquist E."/>
            <person name="Daum C."/>
            <person name="Ramamoorthy G.K."/>
            <person name="Gryganskyi A."/>
            <person name="Culley D."/>
            <person name="Magnuson J.K."/>
            <person name="James T.Y."/>
            <person name="O'Malley M.A."/>
            <person name="Stajich J.E."/>
            <person name="Spatafora J.W."/>
            <person name="Visel A."/>
            <person name="Grigoriev I.V."/>
        </authorList>
    </citation>
    <scope>NUCLEOTIDE SEQUENCE [LARGE SCALE GENOMIC DNA]</scope>
    <source>
        <strain evidence="7 8">CBS 931.73</strain>
    </source>
</reference>
<dbReference type="PROSITE" id="PS50935">
    <property type="entry name" value="SSB"/>
    <property type="match status" value="1"/>
</dbReference>
<dbReference type="Gene3D" id="2.40.50.140">
    <property type="entry name" value="Nucleic acid-binding proteins"/>
    <property type="match status" value="1"/>
</dbReference>
<protein>
    <recommendedName>
        <fullName evidence="9">Glycosyltransferase family 34 protein</fullName>
    </recommendedName>
</protein>
<feature type="region of interest" description="Disordered" evidence="6">
    <location>
        <begin position="139"/>
        <end position="158"/>
    </location>
</feature>
<dbReference type="InterPro" id="IPR011344">
    <property type="entry name" value="ssDNA-bd"/>
</dbReference>
<comment type="caution">
    <text evidence="7">The sequence shown here is derived from an EMBL/GenBank/DDBJ whole genome shotgun (WGS) entry which is preliminary data.</text>
</comment>
<dbReference type="Gene3D" id="3.90.550.10">
    <property type="entry name" value="Spore Coat Polysaccharide Biosynthesis Protein SpsA, Chain A"/>
    <property type="match status" value="1"/>
</dbReference>
<dbReference type="Pfam" id="PF00436">
    <property type="entry name" value="SSB"/>
    <property type="match status" value="1"/>
</dbReference>
<dbReference type="PANTHER" id="PTHR31306">
    <property type="entry name" value="ALPHA-1,6-MANNOSYLTRANSFERASE MNN11-RELATED"/>
    <property type="match status" value="1"/>
</dbReference>
<dbReference type="NCBIfam" id="TIGR00621">
    <property type="entry name" value="ssb"/>
    <property type="match status" value="1"/>
</dbReference>
<name>A0A1Y1XZV4_9FUNG</name>
<comment type="similarity">
    <text evidence="1">Belongs to the glycosyltransferase 34 family.</text>
</comment>
<dbReference type="GO" id="GO:0016757">
    <property type="term" value="F:glycosyltransferase activity"/>
    <property type="evidence" value="ECO:0007669"/>
    <property type="project" value="UniProtKB-KW"/>
</dbReference>
<evidence type="ECO:0000256" key="2">
    <source>
        <dbReference type="ARBA" id="ARBA00022676"/>
    </source>
</evidence>
<keyword evidence="3" id="KW-0808">Transferase</keyword>
<dbReference type="Proteomes" id="UP000193498">
    <property type="component" value="Unassembled WGS sequence"/>
</dbReference>
<dbReference type="GO" id="GO:0003697">
    <property type="term" value="F:single-stranded DNA binding"/>
    <property type="evidence" value="ECO:0007669"/>
    <property type="project" value="InterPro"/>
</dbReference>
<dbReference type="EMBL" id="MCFE01000329">
    <property type="protein sequence ID" value="ORX91300.1"/>
    <property type="molecule type" value="Genomic_DNA"/>
</dbReference>
<sequence length="818" mass="93228">MQFARFTPLVRNVAARAPLRASLRQMSQLPSLNKVILMGQASYPKIRDLPSGGRVVDFMLSTTHPSNNEEKTTVRYHKVKSYNSAVADMVNERLGDSQHTTVYVEGSLATRRYVDRNGETRYDTFVYGDKVVFLPLKDSESHEPAPQHGEEPTPEGWDNQSGPAYLVNLIEQVSARVTGTFKHHYLSPKFKLELVGGGTIATYLCTINYATVAERAQNHPFRPSFMMGFSCIAAAPSNPMFHIPLNGKKVSLFQVKLRPVSPGQIDTGLPTHAIILNIKKPISVGASRCPADKVSFDLRQFPSPPTHTMRRLHVSLIILFIVAGYFYFKSPSHVDEAVSPPESDLSQIPLGPTSTGYDLVVLINSETADFDNRQLLRRELFNLPNNLTPCRQLNGRIHYKFFITQGNVRSELLRRLRSEIMEYDDIVALPRMPTWEKELAMLQWVDSDQGPEEYRNAMLLDSHTYVRFDQILAELDYMAKESSEAERNQPILWGSLEAERNQTRAVILGESLVGDLLNIPDLLPPRGSEASILSHILDNRSDDLVSHISLINDNRFVEWPNNPYTVPKNSLAISMVYQPDDFARITDWFKPEQPQLCSMTRPENRIGVITSSFIYKDNCMLDASIPSTMNKRSYAKKHDYSFIARSSEFAQQVFRGRRIVWGKIDAIEKTLPEYDWLFWLDMDAVIMNEEIRVEDILEKFRQDLGDEEFSKKSLFVTKPKHDPMINAGVFLLKNSVWSFDFLREVQHRKENYNRIFYEQRAMWEVAQEPKWAEGAHIFGDSSVFNTFPEDYVPGNFVVHFAPAGCPAEQVLGALRTGL</sequence>
<proteinExistence type="inferred from homology"/>
<evidence type="ECO:0000256" key="5">
    <source>
        <dbReference type="PROSITE-ProRule" id="PRU00252"/>
    </source>
</evidence>
<dbReference type="InParanoid" id="A0A1Y1XZV4"/>
<keyword evidence="2" id="KW-0328">Glycosyltransferase</keyword>
<evidence type="ECO:0000313" key="8">
    <source>
        <dbReference type="Proteomes" id="UP000193498"/>
    </source>
</evidence>
<dbReference type="InterPro" id="IPR029044">
    <property type="entry name" value="Nucleotide-diphossugar_trans"/>
</dbReference>
<evidence type="ECO:0000256" key="1">
    <source>
        <dbReference type="ARBA" id="ARBA00005664"/>
    </source>
</evidence>
<dbReference type="SUPFAM" id="SSF53448">
    <property type="entry name" value="Nucleotide-diphospho-sugar transferases"/>
    <property type="match status" value="1"/>
</dbReference>
<dbReference type="AlphaFoldDB" id="A0A1Y1XZV4"/>
<evidence type="ECO:0000256" key="3">
    <source>
        <dbReference type="ARBA" id="ARBA00022679"/>
    </source>
</evidence>
<feature type="compositionally biased region" description="Basic and acidic residues" evidence="6">
    <location>
        <begin position="139"/>
        <end position="151"/>
    </location>
</feature>
<dbReference type="InterPro" id="IPR008630">
    <property type="entry name" value="Glyco_trans_34"/>
</dbReference>
<accession>A0A1Y1XZV4</accession>
<evidence type="ECO:0000313" key="7">
    <source>
        <dbReference type="EMBL" id="ORX91300.1"/>
    </source>
</evidence>
<keyword evidence="4 5" id="KW-0238">DNA-binding</keyword>
<gene>
    <name evidence="7" type="ORF">K493DRAFT_339446</name>
</gene>
<dbReference type="GO" id="GO:0006487">
    <property type="term" value="P:protein N-linked glycosylation"/>
    <property type="evidence" value="ECO:0007669"/>
    <property type="project" value="TreeGrafter"/>
</dbReference>
<dbReference type="Pfam" id="PF05637">
    <property type="entry name" value="Glyco_transf_34"/>
    <property type="match status" value="1"/>
</dbReference>
<evidence type="ECO:0000256" key="4">
    <source>
        <dbReference type="ARBA" id="ARBA00023125"/>
    </source>
</evidence>
<dbReference type="GO" id="GO:0006260">
    <property type="term" value="P:DNA replication"/>
    <property type="evidence" value="ECO:0007669"/>
    <property type="project" value="InterPro"/>
</dbReference>
<dbReference type="SUPFAM" id="SSF50249">
    <property type="entry name" value="Nucleic acid-binding proteins"/>
    <property type="match status" value="1"/>
</dbReference>
<dbReference type="GO" id="GO:0000139">
    <property type="term" value="C:Golgi membrane"/>
    <property type="evidence" value="ECO:0007669"/>
    <property type="project" value="TreeGrafter"/>
</dbReference>
<organism evidence="7 8">
    <name type="scientific">Basidiobolus meristosporus CBS 931.73</name>
    <dbReference type="NCBI Taxonomy" id="1314790"/>
    <lineage>
        <taxon>Eukaryota</taxon>
        <taxon>Fungi</taxon>
        <taxon>Fungi incertae sedis</taxon>
        <taxon>Zoopagomycota</taxon>
        <taxon>Entomophthoromycotina</taxon>
        <taxon>Basidiobolomycetes</taxon>
        <taxon>Basidiobolales</taxon>
        <taxon>Basidiobolaceae</taxon>
        <taxon>Basidiobolus</taxon>
    </lineage>
</organism>
<dbReference type="InterPro" id="IPR000424">
    <property type="entry name" value="Primosome_PriB/ssb"/>
</dbReference>
<evidence type="ECO:0000256" key="6">
    <source>
        <dbReference type="SAM" id="MobiDB-lite"/>
    </source>
</evidence>
<evidence type="ECO:0008006" key="9">
    <source>
        <dbReference type="Google" id="ProtNLM"/>
    </source>
</evidence>